<dbReference type="InterPro" id="IPR040079">
    <property type="entry name" value="Glutathione_S-Trfase"/>
</dbReference>
<protein>
    <submittedName>
        <fullName evidence="3">Glutathione S-transferase family protein</fullName>
    </submittedName>
</protein>
<dbReference type="GO" id="GO:0004364">
    <property type="term" value="F:glutathione transferase activity"/>
    <property type="evidence" value="ECO:0007669"/>
    <property type="project" value="TreeGrafter"/>
</dbReference>
<keyword evidence="3" id="KW-0808">Transferase</keyword>
<dbReference type="SFLD" id="SFLDS00019">
    <property type="entry name" value="Glutathione_Transferase_(cytos"/>
    <property type="match status" value="1"/>
</dbReference>
<evidence type="ECO:0000313" key="4">
    <source>
        <dbReference type="Proteomes" id="UP000252132"/>
    </source>
</evidence>
<dbReference type="SFLD" id="SFLDG00358">
    <property type="entry name" value="Main_(cytGST)"/>
    <property type="match status" value="1"/>
</dbReference>
<dbReference type="EMBL" id="QOQF01000009">
    <property type="protein sequence ID" value="RCL77410.1"/>
    <property type="molecule type" value="Genomic_DNA"/>
</dbReference>
<dbReference type="Pfam" id="PF00043">
    <property type="entry name" value="GST_C"/>
    <property type="match status" value="1"/>
</dbReference>
<proteinExistence type="predicted"/>
<dbReference type="PANTHER" id="PTHR42673:SF21">
    <property type="entry name" value="GLUTATHIONE S-TRANSFERASE YFCF"/>
    <property type="match status" value="1"/>
</dbReference>
<evidence type="ECO:0000313" key="3">
    <source>
        <dbReference type="EMBL" id="RCL77410.1"/>
    </source>
</evidence>
<gene>
    <name evidence="3" type="ORF">DBW69_03715</name>
</gene>
<dbReference type="SUPFAM" id="SSF52833">
    <property type="entry name" value="Thioredoxin-like"/>
    <property type="match status" value="1"/>
</dbReference>
<dbReference type="SUPFAM" id="SSF47616">
    <property type="entry name" value="GST C-terminal domain-like"/>
    <property type="match status" value="1"/>
</dbReference>
<dbReference type="InterPro" id="IPR036282">
    <property type="entry name" value="Glutathione-S-Trfase_C_sf"/>
</dbReference>
<sequence>MKLKLYGAMLSPFVRKVRMILALKNIDYEIDTNVSPLGVPEGYEKIHPLKKIPALVIEDDGRELALADSSAIAAFIEKHQPSPSLYPADPMDYGQALWLEEYGDTFIAQNCTFGVFGNVFFSWARGETHDAEKVKTAFKLMEEVIAYIEPILGGRDWLVGDALSIADIGVVTHLFNVEHAGYRLTQADSPTLYGLKKRIEEHAQLAPLLAEERVIIQKLKFDCPDLTTLRH</sequence>
<evidence type="ECO:0000259" key="2">
    <source>
        <dbReference type="PROSITE" id="PS50405"/>
    </source>
</evidence>
<organism evidence="3 4">
    <name type="scientific">PS1 clade bacterium</name>
    <dbReference type="NCBI Taxonomy" id="2175152"/>
    <lineage>
        <taxon>Bacteria</taxon>
        <taxon>Pseudomonadati</taxon>
        <taxon>Pseudomonadota</taxon>
        <taxon>Alphaproteobacteria</taxon>
        <taxon>PS1 clade</taxon>
    </lineage>
</organism>
<dbReference type="Gene3D" id="1.20.1050.10">
    <property type="match status" value="1"/>
</dbReference>
<dbReference type="GO" id="GO:0006559">
    <property type="term" value="P:L-phenylalanine catabolic process"/>
    <property type="evidence" value="ECO:0007669"/>
    <property type="project" value="TreeGrafter"/>
</dbReference>
<dbReference type="CDD" id="cd00570">
    <property type="entry name" value="GST_N_family"/>
    <property type="match status" value="1"/>
</dbReference>
<reference evidence="3 4" key="1">
    <citation type="journal article" date="2018" name="Microbiome">
        <title>Fine metagenomic profile of the Mediterranean stratified and mixed water columns revealed by assembly and recruitment.</title>
        <authorList>
            <person name="Haro-Moreno J.M."/>
            <person name="Lopez-Perez M."/>
            <person name="De La Torre J.R."/>
            <person name="Picazo A."/>
            <person name="Camacho A."/>
            <person name="Rodriguez-Valera F."/>
        </authorList>
    </citation>
    <scope>NUCLEOTIDE SEQUENCE [LARGE SCALE GENOMIC DNA]</scope>
    <source>
        <strain evidence="3">MED-G55</strain>
    </source>
</reference>
<dbReference type="CDD" id="cd00299">
    <property type="entry name" value="GST_C_family"/>
    <property type="match status" value="1"/>
</dbReference>
<feature type="domain" description="GST C-terminal" evidence="2">
    <location>
        <begin position="89"/>
        <end position="226"/>
    </location>
</feature>
<dbReference type="Gene3D" id="3.40.30.10">
    <property type="entry name" value="Glutaredoxin"/>
    <property type="match status" value="1"/>
</dbReference>
<dbReference type="GO" id="GO:0016034">
    <property type="term" value="F:maleylacetoacetate isomerase activity"/>
    <property type="evidence" value="ECO:0007669"/>
    <property type="project" value="TreeGrafter"/>
</dbReference>
<name>A0A368DZZ3_9PROT</name>
<dbReference type="PROSITE" id="PS50404">
    <property type="entry name" value="GST_NTER"/>
    <property type="match status" value="1"/>
</dbReference>
<dbReference type="InterPro" id="IPR036249">
    <property type="entry name" value="Thioredoxin-like_sf"/>
</dbReference>
<evidence type="ECO:0000259" key="1">
    <source>
        <dbReference type="PROSITE" id="PS50404"/>
    </source>
</evidence>
<dbReference type="PROSITE" id="PS50405">
    <property type="entry name" value="GST_CTER"/>
    <property type="match status" value="1"/>
</dbReference>
<dbReference type="AlphaFoldDB" id="A0A368DZZ3"/>
<feature type="domain" description="GST N-terminal" evidence="1">
    <location>
        <begin position="1"/>
        <end position="84"/>
    </location>
</feature>
<dbReference type="Proteomes" id="UP000252132">
    <property type="component" value="Unassembled WGS sequence"/>
</dbReference>
<dbReference type="InterPro" id="IPR004045">
    <property type="entry name" value="Glutathione_S-Trfase_N"/>
</dbReference>
<dbReference type="InterPro" id="IPR010987">
    <property type="entry name" value="Glutathione-S-Trfase_C-like"/>
</dbReference>
<dbReference type="Pfam" id="PF13417">
    <property type="entry name" value="GST_N_3"/>
    <property type="match status" value="1"/>
</dbReference>
<dbReference type="PANTHER" id="PTHR42673">
    <property type="entry name" value="MALEYLACETOACETATE ISOMERASE"/>
    <property type="match status" value="1"/>
</dbReference>
<dbReference type="InterPro" id="IPR004046">
    <property type="entry name" value="GST_C"/>
</dbReference>
<dbReference type="GO" id="GO:0006749">
    <property type="term" value="P:glutathione metabolic process"/>
    <property type="evidence" value="ECO:0007669"/>
    <property type="project" value="TreeGrafter"/>
</dbReference>
<comment type="caution">
    <text evidence="3">The sequence shown here is derived from an EMBL/GenBank/DDBJ whole genome shotgun (WGS) entry which is preliminary data.</text>
</comment>
<accession>A0A368DZZ3</accession>